<evidence type="ECO:0000313" key="1">
    <source>
        <dbReference type="EMBL" id="TDF73387.1"/>
    </source>
</evidence>
<accession>A0AC61QJP6</accession>
<reference evidence="1" key="1">
    <citation type="submission" date="2019-03" db="EMBL/GenBank/DDBJ databases">
        <title>Candidatus Syntrophosphaera thermopropionivorans: a novel player in syntrophic propionate oxidation during anaerobic digestion.</title>
        <authorList>
            <person name="Dyksma S."/>
        </authorList>
    </citation>
    <scope>NUCLEOTIDE SEQUENCE</scope>
    <source>
        <strain evidence="1">W5</strain>
    </source>
</reference>
<proteinExistence type="predicted"/>
<gene>
    <name evidence="1" type="ORF">E0946_03235</name>
</gene>
<keyword evidence="2" id="KW-1185">Reference proteome</keyword>
<sequence length="409" mass="46733">MKKIIFLISALGILTFTLSAGNSIFSYDGYPVQYYGTDIYSLGMGDTGASDIFRVNNGFANPAMNNPDNRCFFSTGIIPGYNSYRSKDEQGNTKSFLDNSLDFPLFSLSFPLKLHRFGFQFNPYVSGLVSNEHTFLLEDGTEVVEKQSIDRYIYRADLIYSYRWKNNSFGVSGNYFFGHDIRDFKQEGNFGLFNTREKLSRDFKNPTFTLGYLWHNDKLALGAHYTMTTKLKGEEVRSSIHQTEEPISYTLQIPSQYSLSVTALPLSQFKVACDLHYETWEAIDENKYTDSWKAGLGFAYEPSASDEHKGMLKFPMRTGVSYRHLPFQVNEADVNELALSLGISLPLPVSVNRIDLGFQYNQRGNLEKNRLLDNSFLLMIGFTGFDIFSKPIDRTMPRDIPEKEETTLW</sequence>
<comment type="caution">
    <text evidence="1">The sequence shown here is derived from an EMBL/GenBank/DDBJ whole genome shotgun (WGS) entry which is preliminary data.</text>
</comment>
<dbReference type="EMBL" id="SMOG01000006">
    <property type="protein sequence ID" value="TDF73387.1"/>
    <property type="molecule type" value="Genomic_DNA"/>
</dbReference>
<organism evidence="1 2">
    <name type="scientific">Candidatus Syntrophosphaera thermopropionivorans</name>
    <dbReference type="NCBI Taxonomy" id="2593015"/>
    <lineage>
        <taxon>Bacteria</taxon>
        <taxon>Pseudomonadati</taxon>
        <taxon>Candidatus Cloacimonadota</taxon>
        <taxon>Candidatus Cloacimonadia</taxon>
        <taxon>Candidatus Cloacimonadales</taxon>
        <taxon>Candidatus Cloacimonadaceae</taxon>
        <taxon>Candidatus Syntrophosphaera</taxon>
    </lineage>
</organism>
<dbReference type="Proteomes" id="UP000294588">
    <property type="component" value="Unassembled WGS sequence"/>
</dbReference>
<name>A0AC61QJP6_9BACT</name>
<evidence type="ECO:0000313" key="2">
    <source>
        <dbReference type="Proteomes" id="UP000294588"/>
    </source>
</evidence>
<protein>
    <submittedName>
        <fullName evidence="1">Uncharacterized protein</fullName>
    </submittedName>
</protein>